<dbReference type="Proteomes" id="UP000076577">
    <property type="component" value="Unassembled WGS sequence"/>
</dbReference>
<dbReference type="Pfam" id="PF09361">
    <property type="entry name" value="Phasin_2"/>
    <property type="match status" value="1"/>
</dbReference>
<dbReference type="AlphaFoldDB" id="A0A165TWN4"/>
<name>A0A165TWN4_9HYPH</name>
<evidence type="ECO:0000259" key="1">
    <source>
        <dbReference type="Pfam" id="PF09361"/>
    </source>
</evidence>
<dbReference type="InterPro" id="IPR018968">
    <property type="entry name" value="Phasin"/>
</dbReference>
<evidence type="ECO:0000313" key="3">
    <source>
        <dbReference type="Proteomes" id="UP000076577"/>
    </source>
</evidence>
<reference evidence="2 3" key="1">
    <citation type="journal article" date="2016" name="Front. Microbiol.">
        <title>Comparative Genomic Analysis Reveals a Diverse Repertoire of Genes Involved in Prokaryote-Eukaryote Interactions within the Pseudovibrio Genus.</title>
        <authorList>
            <person name="Romano S."/>
            <person name="Fernandez-Guerra A."/>
            <person name="Reen F.J."/>
            <person name="Glockner F.O."/>
            <person name="Crowley S.P."/>
            <person name="O'Sullivan O."/>
            <person name="Cotter P.D."/>
            <person name="Adams C."/>
            <person name="Dobson A.D."/>
            <person name="O'Gara F."/>
        </authorList>
    </citation>
    <scope>NUCLEOTIDE SEQUENCE [LARGE SCALE GENOMIC DNA]</scope>
    <source>
        <strain evidence="2 3">Ad2</strain>
    </source>
</reference>
<dbReference type="STRING" id="989403.SAMN05421798_11456"/>
<organism evidence="2 3">
    <name type="scientific">Pseudovibrio axinellae</name>
    <dbReference type="NCBI Taxonomy" id="989403"/>
    <lineage>
        <taxon>Bacteria</taxon>
        <taxon>Pseudomonadati</taxon>
        <taxon>Pseudomonadota</taxon>
        <taxon>Alphaproteobacteria</taxon>
        <taxon>Hyphomicrobiales</taxon>
        <taxon>Stappiaceae</taxon>
        <taxon>Pseudovibrio</taxon>
    </lineage>
</organism>
<gene>
    <name evidence="2" type="ORF">PsAD2_04244</name>
</gene>
<dbReference type="PATRIC" id="fig|989403.3.peg.4637"/>
<protein>
    <submittedName>
        <fullName evidence="2">Phasin protein</fullName>
    </submittedName>
</protein>
<keyword evidence="3" id="KW-1185">Reference proteome</keyword>
<evidence type="ECO:0000313" key="2">
    <source>
        <dbReference type="EMBL" id="KZL06731.1"/>
    </source>
</evidence>
<dbReference type="NCBIfam" id="TIGR01841">
    <property type="entry name" value="phasin"/>
    <property type="match status" value="1"/>
</dbReference>
<dbReference type="RefSeq" id="WP_068010408.1">
    <property type="nucleotide sequence ID" value="NZ_FOFM01000014.1"/>
</dbReference>
<dbReference type="OrthoDB" id="7678100at2"/>
<comment type="caution">
    <text evidence="2">The sequence shown here is derived from an EMBL/GenBank/DDBJ whole genome shotgun (WGS) entry which is preliminary data.</text>
</comment>
<dbReference type="EMBL" id="LMCB01000139">
    <property type="protein sequence ID" value="KZL06731.1"/>
    <property type="molecule type" value="Genomic_DNA"/>
</dbReference>
<dbReference type="InterPro" id="IPR010127">
    <property type="entry name" value="Phasin_subfam-1"/>
</dbReference>
<proteinExistence type="predicted"/>
<sequence>MVTGFENIQKLGKDNMDIAMQSFGVFSKGMQAISAEVADYSKKSIEESNSAIEKVVSAKSIDKAMEAQADFAKASYENMVGQATKIGEMYAEVAKDAYKPYENMLTMTAK</sequence>
<feature type="domain" description="Phasin" evidence="1">
    <location>
        <begin position="6"/>
        <end position="102"/>
    </location>
</feature>
<accession>A0A165TWN4</accession>